<dbReference type="Pfam" id="PF00126">
    <property type="entry name" value="HTH_1"/>
    <property type="match status" value="1"/>
</dbReference>
<dbReference type="Proteomes" id="UP001172788">
    <property type="component" value="Unassembled WGS sequence"/>
</dbReference>
<dbReference type="SUPFAM" id="SSF46785">
    <property type="entry name" value="Winged helix' DNA-binding domain"/>
    <property type="match status" value="1"/>
</dbReference>
<evidence type="ECO:0000256" key="4">
    <source>
        <dbReference type="ARBA" id="ARBA00023163"/>
    </source>
</evidence>
<dbReference type="PANTHER" id="PTHR30118:SF15">
    <property type="entry name" value="TRANSCRIPTIONAL REGULATORY PROTEIN"/>
    <property type="match status" value="1"/>
</dbReference>
<reference evidence="6" key="1">
    <citation type="submission" date="2018-04" db="EMBL/GenBank/DDBJ databases">
        <authorList>
            <person name="Jy Z."/>
        </authorList>
    </citation>
    <scope>NUCLEOTIDE SEQUENCE</scope>
    <source>
        <strain evidence="7">AS13</strain>
        <strain evidence="6">LA18</strain>
    </source>
</reference>
<dbReference type="PROSITE" id="PS50931">
    <property type="entry name" value="HTH_LYSR"/>
    <property type="match status" value="1"/>
</dbReference>
<dbReference type="SUPFAM" id="SSF53850">
    <property type="entry name" value="Periplasmic binding protein-like II"/>
    <property type="match status" value="1"/>
</dbReference>
<dbReference type="EMBL" id="QAIC01000040">
    <property type="protein sequence ID" value="MDN4574110.1"/>
    <property type="molecule type" value="Genomic_DNA"/>
</dbReference>
<dbReference type="InterPro" id="IPR036388">
    <property type="entry name" value="WH-like_DNA-bd_sf"/>
</dbReference>
<keyword evidence="8" id="KW-1185">Reference proteome</keyword>
<keyword evidence="3" id="KW-0238">DNA-binding</keyword>
<evidence type="ECO:0000256" key="2">
    <source>
        <dbReference type="ARBA" id="ARBA00023015"/>
    </source>
</evidence>
<evidence type="ECO:0000256" key="1">
    <source>
        <dbReference type="ARBA" id="ARBA00009437"/>
    </source>
</evidence>
<proteinExistence type="inferred from homology"/>
<comment type="caution">
    <text evidence="6">The sequence shown here is derived from an EMBL/GenBank/DDBJ whole genome shotgun (WGS) entry which is preliminary data.</text>
</comment>
<dbReference type="InterPro" id="IPR036390">
    <property type="entry name" value="WH_DNA-bd_sf"/>
</dbReference>
<evidence type="ECO:0000313" key="7">
    <source>
        <dbReference type="EMBL" id="MDN4579614.1"/>
    </source>
</evidence>
<dbReference type="InterPro" id="IPR005119">
    <property type="entry name" value="LysR_subst-bd"/>
</dbReference>
<dbReference type="PRINTS" id="PR00039">
    <property type="entry name" value="HTHLYSR"/>
</dbReference>
<dbReference type="InterPro" id="IPR000847">
    <property type="entry name" value="LysR_HTH_N"/>
</dbReference>
<dbReference type="AlphaFoldDB" id="A0AAW7MNM0"/>
<feature type="domain" description="HTH lysR-type" evidence="5">
    <location>
        <begin position="11"/>
        <end position="68"/>
    </location>
</feature>
<protein>
    <submittedName>
        <fullName evidence="6">LysR family transcriptional regulator</fullName>
    </submittedName>
</protein>
<dbReference type="InterPro" id="IPR050389">
    <property type="entry name" value="LysR-type_TF"/>
</dbReference>
<dbReference type="GO" id="GO:0003700">
    <property type="term" value="F:DNA-binding transcription factor activity"/>
    <property type="evidence" value="ECO:0007669"/>
    <property type="project" value="InterPro"/>
</dbReference>
<dbReference type="Gene3D" id="1.10.10.10">
    <property type="entry name" value="Winged helix-like DNA-binding domain superfamily/Winged helix DNA-binding domain"/>
    <property type="match status" value="1"/>
</dbReference>
<evidence type="ECO:0000313" key="9">
    <source>
        <dbReference type="Proteomes" id="UP001172791"/>
    </source>
</evidence>
<dbReference type="Proteomes" id="UP001172791">
    <property type="component" value="Unassembled WGS sequence"/>
</dbReference>
<gene>
    <name evidence="6" type="ORF">DBA34_12675</name>
    <name evidence="7" type="ORF">DBB29_15985</name>
</gene>
<evidence type="ECO:0000256" key="3">
    <source>
        <dbReference type="ARBA" id="ARBA00023125"/>
    </source>
</evidence>
<dbReference type="Pfam" id="PF03466">
    <property type="entry name" value="LysR_substrate"/>
    <property type="match status" value="1"/>
</dbReference>
<evidence type="ECO:0000259" key="5">
    <source>
        <dbReference type="PROSITE" id="PS50931"/>
    </source>
</evidence>
<name>A0AAW7MNM0_9BURK</name>
<evidence type="ECO:0000313" key="6">
    <source>
        <dbReference type="EMBL" id="MDN4574110.1"/>
    </source>
</evidence>
<dbReference type="Gene3D" id="3.40.190.10">
    <property type="entry name" value="Periplasmic binding protein-like II"/>
    <property type="match status" value="2"/>
</dbReference>
<sequence length="306" mass="33843">MTRSPTGPARLDLNLIRVFVSIYETGSVTAAASRMFVTQPTISYGLAKLREAFHDPLFVRTADRMIPTAIGEAAYRKFSVAMATIASAIESPQEFVPASSNRRFRLAMSDIGELIFLPPIYARVAASAPQVEIEIVQATIDDAAKWLASGKVDLVIGNMQLIGEGIRRKGLFREHYECVLRQGHPSADPQLTLARFIAARHVMVTSPFSGHALVENALRQLSVSRHIVMQILHFTILPQLLASSDLMATVPSRVGKQFAQLAPLQTVPLPIDIEPFEVGMYWHEFQDDNPAHMWMRGLVDDALSPL</sequence>
<keyword evidence="2" id="KW-0805">Transcription regulation</keyword>
<keyword evidence="4" id="KW-0804">Transcription</keyword>
<dbReference type="RefSeq" id="WP_301234913.1">
    <property type="nucleotide sequence ID" value="NZ_QAIC01000040.1"/>
</dbReference>
<accession>A0AAW7MNM0</accession>
<dbReference type="PANTHER" id="PTHR30118">
    <property type="entry name" value="HTH-TYPE TRANSCRIPTIONAL REGULATOR LEUO-RELATED"/>
    <property type="match status" value="1"/>
</dbReference>
<organism evidence="6 9">
    <name type="scientific">Pandoraea cepalis</name>
    <dbReference type="NCBI Taxonomy" id="2508294"/>
    <lineage>
        <taxon>Bacteria</taxon>
        <taxon>Pseudomonadati</taxon>
        <taxon>Pseudomonadota</taxon>
        <taxon>Betaproteobacteria</taxon>
        <taxon>Burkholderiales</taxon>
        <taxon>Burkholderiaceae</taxon>
        <taxon>Pandoraea</taxon>
    </lineage>
</organism>
<dbReference type="EMBL" id="QAID01000043">
    <property type="protein sequence ID" value="MDN4579614.1"/>
    <property type="molecule type" value="Genomic_DNA"/>
</dbReference>
<dbReference type="GO" id="GO:0003677">
    <property type="term" value="F:DNA binding"/>
    <property type="evidence" value="ECO:0007669"/>
    <property type="project" value="UniProtKB-KW"/>
</dbReference>
<dbReference type="CDD" id="cd08459">
    <property type="entry name" value="PBP2_DntR_NahR_LinR_like"/>
    <property type="match status" value="1"/>
</dbReference>
<comment type="similarity">
    <text evidence="1">Belongs to the LysR transcriptional regulatory family.</text>
</comment>
<evidence type="ECO:0000313" key="8">
    <source>
        <dbReference type="Proteomes" id="UP001172788"/>
    </source>
</evidence>